<dbReference type="GeneID" id="73338193"/>
<protein>
    <submittedName>
        <fullName evidence="2">Uncharacterized protein</fullName>
    </submittedName>
</protein>
<dbReference type="RefSeq" id="XP_049140326.1">
    <property type="nucleotide sequence ID" value="XM_049283183.1"/>
</dbReference>
<accession>A0A9Q8SK91</accession>
<sequence length="222" mass="24422">MHGATSTLRTAVWHREYTTVRIIVFIGATRVCDAASPASTGTRQPNMFILKSTDDAPSSHRQPTPDDMSPAAPNRGPDGLCSGPQHRGLGITVPIWSRKFTVYLQQVLRIGPIALHYGSFTDQMHPLFIFLSLSLSHSYFATKLAHHDRSGIRPGPGRPSWFMSGFLDDGPHSVPFIPPPSAGTLRLAQAVHLTHHILHLRVPAPKETKIDNNTHLRAGRPE</sequence>
<organism evidence="2 3">
    <name type="scientific">Colletotrichum lupini</name>
    <dbReference type="NCBI Taxonomy" id="145971"/>
    <lineage>
        <taxon>Eukaryota</taxon>
        <taxon>Fungi</taxon>
        <taxon>Dikarya</taxon>
        <taxon>Ascomycota</taxon>
        <taxon>Pezizomycotina</taxon>
        <taxon>Sordariomycetes</taxon>
        <taxon>Hypocreomycetidae</taxon>
        <taxon>Glomerellales</taxon>
        <taxon>Glomerellaceae</taxon>
        <taxon>Colletotrichum</taxon>
        <taxon>Colletotrichum acutatum species complex</taxon>
    </lineage>
</organism>
<reference evidence="2" key="1">
    <citation type="journal article" date="2021" name="Mol. Plant Microbe Interact.">
        <title>Complete Genome Sequence of the Plant-Pathogenic Fungus Colletotrichum lupini.</title>
        <authorList>
            <person name="Baroncelli R."/>
            <person name="Pensec F."/>
            <person name="Da Lio D."/>
            <person name="Boufleur T."/>
            <person name="Vicente I."/>
            <person name="Sarrocco S."/>
            <person name="Picot A."/>
            <person name="Baraldi E."/>
            <person name="Sukno S."/>
            <person name="Thon M."/>
            <person name="Le Floch G."/>
        </authorList>
    </citation>
    <scope>NUCLEOTIDE SEQUENCE</scope>
    <source>
        <strain evidence="2">IMI 504893</strain>
    </source>
</reference>
<name>A0A9Q8SK91_9PEZI</name>
<evidence type="ECO:0000313" key="3">
    <source>
        <dbReference type="Proteomes" id="UP000830671"/>
    </source>
</evidence>
<feature type="region of interest" description="Disordered" evidence="1">
    <location>
        <begin position="36"/>
        <end position="83"/>
    </location>
</feature>
<keyword evidence="3" id="KW-1185">Reference proteome</keyword>
<gene>
    <name evidence="2" type="ORF">CLUP02_04167</name>
</gene>
<proteinExistence type="predicted"/>
<dbReference type="Proteomes" id="UP000830671">
    <property type="component" value="Chromosome 2"/>
</dbReference>
<evidence type="ECO:0000313" key="2">
    <source>
        <dbReference type="EMBL" id="UQC78690.1"/>
    </source>
</evidence>
<dbReference type="AlphaFoldDB" id="A0A9Q8SK91"/>
<dbReference type="EMBL" id="CP019474">
    <property type="protein sequence ID" value="UQC78690.1"/>
    <property type="molecule type" value="Genomic_DNA"/>
</dbReference>
<dbReference type="KEGG" id="clup:CLUP02_04167"/>
<evidence type="ECO:0000256" key="1">
    <source>
        <dbReference type="SAM" id="MobiDB-lite"/>
    </source>
</evidence>